<feature type="region of interest" description="Disordered" evidence="1">
    <location>
        <begin position="28"/>
        <end position="59"/>
    </location>
</feature>
<dbReference type="AlphaFoldDB" id="D2HW97"/>
<sequence>MPPPTPTPHSTLVISKGFALPTALEVTRSQRRKRKGMEGSFVSWPGKTRNQASVSREKSSNLLDNSVHLIRNTHQHVQSSNPSFLISHMKGTSRAHDEKFRKACRKQGIFPPLTQWLVAHMQQEIEDREAVALSQRLQGQRKGFARKGRVRKQHVPLIHRIDEKIALVPVRRFTHCHAPRLIVRCPFFERVKNVIFLPEKVLEAIVAAKNDNQCFHHWVRRSALAVAGVAERPERDSATETGACPLPPAGRLDLGSVKRANAYHSAEVWPINRGSGGLRTGEDGWDGALMNSYGEMKALSNQIGQNTLPWFKRVRAGVCQIHIGLPAINDGVRILAGSLGSSSGLGAVLAGTRDAQTASEEAAASLSKTTTRALCARPRAPLQAAREDETHCICGSKGECKYPRAFHLVAFCVKLAFRGHEFKFEPSVGNLEK</sequence>
<dbReference type="InParanoid" id="D2HW97"/>
<feature type="compositionally biased region" description="Polar residues" evidence="1">
    <location>
        <begin position="48"/>
        <end position="59"/>
    </location>
</feature>
<protein>
    <submittedName>
        <fullName evidence="2">Uncharacterized protein</fullName>
    </submittedName>
</protein>
<reference evidence="2" key="1">
    <citation type="journal article" date="2010" name="Nature">
        <title>The sequence and de novo assembly of the giant panda genome.</title>
        <authorList>
            <person name="Li R."/>
            <person name="Fan W."/>
            <person name="Tian G."/>
            <person name="Zhu H."/>
            <person name="He L."/>
            <person name="Cai J."/>
            <person name="Huang Q."/>
            <person name="Cai Q."/>
            <person name="Li B."/>
            <person name="Bai Y."/>
            <person name="Zhang Z."/>
            <person name="Zhang Y."/>
            <person name="Wang W."/>
            <person name="Li J."/>
            <person name="Wei F."/>
            <person name="Li H."/>
            <person name="Jian M."/>
            <person name="Li J."/>
            <person name="Zhang Z."/>
            <person name="Nielsen R."/>
            <person name="Li D."/>
            <person name="Gu W."/>
            <person name="Yang Z."/>
            <person name="Xuan Z."/>
            <person name="Ryder O.A."/>
            <person name="Leung F.C."/>
            <person name="Zhou Y."/>
            <person name="Cao J."/>
            <person name="Sun X."/>
            <person name="Fu Y."/>
            <person name="Fang X."/>
            <person name="Guo X."/>
            <person name="Wang B."/>
            <person name="Hou R."/>
            <person name="Shen F."/>
            <person name="Mu B."/>
            <person name="Ni P."/>
            <person name="Lin R."/>
            <person name="Qian W."/>
            <person name="Wang G."/>
            <person name="Yu C."/>
            <person name="Nie W."/>
            <person name="Wang J."/>
            <person name="Wu Z."/>
            <person name="Liang H."/>
            <person name="Min J."/>
            <person name="Wu Q."/>
            <person name="Cheng S."/>
            <person name="Ruan J."/>
            <person name="Wang M."/>
            <person name="Shi Z."/>
            <person name="Wen M."/>
            <person name="Liu B."/>
            <person name="Ren X."/>
            <person name="Zheng H."/>
            <person name="Dong D."/>
            <person name="Cook K."/>
            <person name="Shan G."/>
            <person name="Zhang H."/>
            <person name="Kosiol C."/>
            <person name="Xie X."/>
            <person name="Lu Z."/>
            <person name="Zheng H."/>
            <person name="Li Y."/>
            <person name="Steiner C.C."/>
            <person name="Lam T.T."/>
            <person name="Lin S."/>
            <person name="Zhang Q."/>
            <person name="Li G."/>
            <person name="Tian J."/>
            <person name="Gong T."/>
            <person name="Liu H."/>
            <person name="Zhang D."/>
            <person name="Fang L."/>
            <person name="Ye C."/>
            <person name="Zhang J."/>
            <person name="Hu W."/>
            <person name="Xu A."/>
            <person name="Ren Y."/>
            <person name="Zhang G."/>
            <person name="Bruford M.W."/>
            <person name="Li Q."/>
            <person name="Ma L."/>
            <person name="Guo Y."/>
            <person name="An N."/>
            <person name="Hu Y."/>
            <person name="Zheng Y."/>
            <person name="Shi Y."/>
            <person name="Li Z."/>
            <person name="Liu Q."/>
            <person name="Chen Y."/>
            <person name="Zhao J."/>
            <person name="Qu N."/>
            <person name="Zhao S."/>
            <person name="Tian F."/>
            <person name="Wang X."/>
            <person name="Wang H."/>
            <person name="Xu L."/>
            <person name="Liu X."/>
            <person name="Vinar T."/>
            <person name="Wang Y."/>
            <person name="Lam T.W."/>
            <person name="Yiu S.M."/>
            <person name="Liu S."/>
            <person name="Zhang H."/>
            <person name="Li D."/>
            <person name="Huang Y."/>
            <person name="Wang X."/>
            <person name="Yang G."/>
            <person name="Jiang Z."/>
            <person name="Wang J."/>
            <person name="Qin N."/>
            <person name="Li L."/>
            <person name="Li J."/>
            <person name="Bolund L."/>
            <person name="Kristiansen K."/>
            <person name="Wong G.K."/>
            <person name="Olson M."/>
            <person name="Zhang X."/>
            <person name="Li S."/>
            <person name="Yang H."/>
            <person name="Wang J."/>
            <person name="Wang J."/>
        </authorList>
    </citation>
    <scope>NUCLEOTIDE SEQUENCE [LARGE SCALE GENOMIC DNA]</scope>
</reference>
<organism evidence="2">
    <name type="scientific">Ailuropoda melanoleuca</name>
    <name type="common">Giant panda</name>
    <dbReference type="NCBI Taxonomy" id="9646"/>
    <lineage>
        <taxon>Eukaryota</taxon>
        <taxon>Metazoa</taxon>
        <taxon>Chordata</taxon>
        <taxon>Craniata</taxon>
        <taxon>Vertebrata</taxon>
        <taxon>Euteleostomi</taxon>
        <taxon>Mammalia</taxon>
        <taxon>Eutheria</taxon>
        <taxon>Laurasiatheria</taxon>
        <taxon>Carnivora</taxon>
        <taxon>Caniformia</taxon>
        <taxon>Ursidae</taxon>
        <taxon>Ailuropoda</taxon>
    </lineage>
</organism>
<dbReference type="EMBL" id="GL193534">
    <property type="protein sequence ID" value="EFB21041.1"/>
    <property type="molecule type" value="Genomic_DNA"/>
</dbReference>
<evidence type="ECO:0000313" key="2">
    <source>
        <dbReference type="EMBL" id="EFB21041.1"/>
    </source>
</evidence>
<evidence type="ECO:0000256" key="1">
    <source>
        <dbReference type="SAM" id="MobiDB-lite"/>
    </source>
</evidence>
<proteinExistence type="predicted"/>
<name>D2HW97_AILME</name>
<gene>
    <name evidence="2" type="ORF">PANDA_016727</name>
</gene>
<accession>D2HW97</accession>